<dbReference type="SUPFAM" id="SSF55347">
    <property type="entry name" value="Glyceraldehyde-3-phosphate dehydrogenase-like, C-terminal domain"/>
    <property type="match status" value="1"/>
</dbReference>
<organism evidence="3 4">
    <name type="scientific">Kwoniella shivajii</name>
    <dbReference type="NCBI Taxonomy" id="564305"/>
    <lineage>
        <taxon>Eukaryota</taxon>
        <taxon>Fungi</taxon>
        <taxon>Dikarya</taxon>
        <taxon>Basidiomycota</taxon>
        <taxon>Agaricomycotina</taxon>
        <taxon>Tremellomycetes</taxon>
        <taxon>Tremellales</taxon>
        <taxon>Cryptococcaceae</taxon>
        <taxon>Kwoniella</taxon>
    </lineage>
</organism>
<dbReference type="EMBL" id="CP141887">
    <property type="protein sequence ID" value="WRT68312.1"/>
    <property type="molecule type" value="Genomic_DNA"/>
</dbReference>
<dbReference type="Gene3D" id="3.40.50.720">
    <property type="entry name" value="NAD(P)-binding Rossmann-like Domain"/>
    <property type="match status" value="1"/>
</dbReference>
<evidence type="ECO:0000259" key="2">
    <source>
        <dbReference type="Pfam" id="PF01408"/>
    </source>
</evidence>
<reference evidence="3 4" key="1">
    <citation type="submission" date="2024-01" db="EMBL/GenBank/DDBJ databases">
        <title>Comparative genomics of Cryptococcus and Kwoniella reveals pathogenesis evolution and contrasting modes of karyotype evolution via chromosome fusion or intercentromeric recombination.</title>
        <authorList>
            <person name="Coelho M.A."/>
            <person name="David-Palma M."/>
            <person name="Shea T."/>
            <person name="Bowers K."/>
            <person name="McGinley-Smith S."/>
            <person name="Mohammad A.W."/>
            <person name="Gnirke A."/>
            <person name="Yurkov A.M."/>
            <person name="Nowrousian M."/>
            <person name="Sun S."/>
            <person name="Cuomo C.A."/>
            <person name="Heitman J."/>
        </authorList>
    </citation>
    <scope>NUCLEOTIDE SEQUENCE [LARGE SCALE GENOMIC DNA]</scope>
    <source>
        <strain evidence="3">CBS 11374</strain>
    </source>
</reference>
<feature type="domain" description="Gfo/Idh/MocA-like oxidoreductase N-terminal" evidence="2">
    <location>
        <begin position="4"/>
        <end position="126"/>
    </location>
</feature>
<dbReference type="Pfam" id="PF01408">
    <property type="entry name" value="GFO_IDH_MocA"/>
    <property type="match status" value="1"/>
</dbReference>
<feature type="region of interest" description="Disordered" evidence="1">
    <location>
        <begin position="247"/>
        <end position="274"/>
    </location>
</feature>
<evidence type="ECO:0000256" key="1">
    <source>
        <dbReference type="SAM" id="MobiDB-lite"/>
    </source>
</evidence>
<dbReference type="Gene3D" id="3.30.360.10">
    <property type="entry name" value="Dihydrodipicolinate Reductase, domain 2"/>
    <property type="match status" value="1"/>
</dbReference>
<dbReference type="PANTHER" id="PTHR42840:SF5">
    <property type="entry name" value="NAD(P)-BINDING ROSSMANN-FOLD SUPERFAMILY PROTEIN"/>
    <property type="match status" value="1"/>
</dbReference>
<dbReference type="InterPro" id="IPR036291">
    <property type="entry name" value="NAD(P)-bd_dom_sf"/>
</dbReference>
<evidence type="ECO:0000313" key="4">
    <source>
        <dbReference type="Proteomes" id="UP001329825"/>
    </source>
</evidence>
<name>A0ABZ1D3Z3_9TREE</name>
<dbReference type="SUPFAM" id="SSF51735">
    <property type="entry name" value="NAD(P)-binding Rossmann-fold domains"/>
    <property type="match status" value="1"/>
</dbReference>
<gene>
    <name evidence="3" type="ORF">IL334_005288</name>
</gene>
<dbReference type="GeneID" id="87957419"/>
<protein>
    <recommendedName>
        <fullName evidence="2">Gfo/Idh/MocA-like oxidoreductase N-terminal domain-containing protein</fullName>
    </recommendedName>
</protein>
<evidence type="ECO:0000313" key="3">
    <source>
        <dbReference type="EMBL" id="WRT68312.1"/>
    </source>
</evidence>
<proteinExistence type="predicted"/>
<sequence>MSPNIALLGSGTFAQASYLPAILSLHPVKLNLHTIWSRSASSTESFLSSAQEKNADFKPKVLNGDQGLQAILDDKSIEAVLIVLPITAQPDIVRKALKAGKHVLSEKPLAKNVKDAQALIEEYEKEYKPKGLIWRVAENFAHEPVLREAGRLISSTQELGPILHWQLSMQGYIEDGSKYHKTGWRTIPDYQGGFLLDGGVHWTALLRTVLPESARPSSVISITNLHRTHLLPHDTIQAISLPFKKSVTESHGPKTKLTSSENKESDVPSEIGKSSPTGSILFSFASPDIPAEYQPTNSLKITFLNGIMEVKGVNSPRRGWAVKIVPSQGSSLKPVDTDGPYEGVDVEIKMFAEAITSLKNGNDVGEDYGTPRGAIWDLAVLQALLDSNGKEVSVDELLA</sequence>
<accession>A0ABZ1D3Z3</accession>
<dbReference type="PANTHER" id="PTHR42840">
    <property type="entry name" value="NAD(P)-BINDING ROSSMANN-FOLD SUPERFAMILY PROTEIN-RELATED"/>
    <property type="match status" value="1"/>
</dbReference>
<dbReference type="Proteomes" id="UP001329825">
    <property type="component" value="Chromosome 7"/>
</dbReference>
<keyword evidence="4" id="KW-1185">Reference proteome</keyword>
<dbReference type="InterPro" id="IPR000683">
    <property type="entry name" value="Gfo/Idh/MocA-like_OxRdtase_N"/>
</dbReference>
<dbReference type="RefSeq" id="XP_062793052.1">
    <property type="nucleotide sequence ID" value="XM_062937001.1"/>
</dbReference>